<dbReference type="Pfam" id="PF10294">
    <property type="entry name" value="Methyltransf_16"/>
    <property type="match status" value="1"/>
</dbReference>
<dbReference type="EMBL" id="LGRX02000989">
    <property type="protein sequence ID" value="KAK3287138.1"/>
    <property type="molecule type" value="Genomic_DNA"/>
</dbReference>
<evidence type="ECO:0000256" key="1">
    <source>
        <dbReference type="SAM" id="MobiDB-lite"/>
    </source>
</evidence>
<sequence>MSRLRGQCDVQTVTVGQHSINVREEWGGVVTTTGGRTWSGSLILAEWMLEHEHLFAGKQVLELGSGTGLCGFLASRLGGRVTLSDGEESVVENLKKTAVLNQLEASCHCAGWFHSKESAAQAQPLGSGTGMAQPLGSGNDRQDGTLRVAQLEWGCATSTQAQPRATGSPRSDLERSERFDTVLGCEVLYTAAQVEPLAGTLHERLTGTGMAALMLGVRDRVLLRTFLAQVEQRGLVATTTQMQPGEASRRVAQGHEADSDVETRKTSGGYVLVRLTWPPTGHAPPAAPAAAVPRPSSPLSAPAQCIAAPSVPATDPEAPTVAAKPDGQTQVRVVVERDGTRSCVVEIPLSAEMAELKVSDLMVWVEAPGAGPLGAESSAVSGGALVVDGLADAGSAPMRIALPAGAKEDSLRARRRGKRRMLVITCGLSDLCAVPNGPEPTRTLLAAGGAYPKQEEDAVGGDANGCDTGGRAIGQGPKHSAEAPGARATPRLPVPAVVGAGKGPQVRAGAGGEGKADGAAVVRASRDAVESGWRDPDGGGPRTSRHGGVTEARPERTSVRKKDLPAPSDVKGWRAVQHAQAVQASLVQRHIHSYSKGGTGARTTKRQTIVGSAARCENLGQRWDAPEGDGPCPILYGEVCPLQAARPRRRVVVDGVASPPECRTVIGGSILAMEGLPWRRGETALVASEWATLQQWMTSEGAQAVVTLVGRTAKHVRDEFGETRSLFLAGAQLTRLQPPTSPPPDEVCPAPMLPSAVSRSEGLQQPSSVCRIEGLQQPSSVSRSL</sequence>
<feature type="region of interest" description="Disordered" evidence="1">
    <location>
        <begin position="736"/>
        <end position="785"/>
    </location>
</feature>
<keyword evidence="3" id="KW-1185">Reference proteome</keyword>
<feature type="region of interest" description="Disordered" evidence="1">
    <location>
        <begin position="472"/>
        <end position="492"/>
    </location>
</feature>
<evidence type="ECO:0000313" key="2">
    <source>
        <dbReference type="EMBL" id="KAK3287138.1"/>
    </source>
</evidence>
<dbReference type="SUPFAM" id="SSF53335">
    <property type="entry name" value="S-adenosyl-L-methionine-dependent methyltransferases"/>
    <property type="match status" value="1"/>
</dbReference>
<feature type="compositionally biased region" description="Basic and acidic residues" evidence="1">
    <location>
        <begin position="552"/>
        <end position="564"/>
    </location>
</feature>
<dbReference type="Proteomes" id="UP001190700">
    <property type="component" value="Unassembled WGS sequence"/>
</dbReference>
<accession>A0AAE0GZM6</accession>
<dbReference type="AlphaFoldDB" id="A0AAE0GZM6"/>
<feature type="compositionally biased region" description="Polar residues" evidence="1">
    <location>
        <begin position="776"/>
        <end position="785"/>
    </location>
</feature>
<dbReference type="Gene3D" id="3.40.50.150">
    <property type="entry name" value="Vaccinia Virus protein VP39"/>
    <property type="match status" value="1"/>
</dbReference>
<dbReference type="PANTHER" id="PTHR14614:SF130">
    <property type="entry name" value="PROTEIN-LYSINE N-METHYLTRANSFERASE EEF2KMT"/>
    <property type="match status" value="1"/>
</dbReference>
<organism evidence="2 3">
    <name type="scientific">Cymbomonas tetramitiformis</name>
    <dbReference type="NCBI Taxonomy" id="36881"/>
    <lineage>
        <taxon>Eukaryota</taxon>
        <taxon>Viridiplantae</taxon>
        <taxon>Chlorophyta</taxon>
        <taxon>Pyramimonadophyceae</taxon>
        <taxon>Pyramimonadales</taxon>
        <taxon>Pyramimonadaceae</taxon>
        <taxon>Cymbomonas</taxon>
    </lineage>
</organism>
<feature type="region of interest" description="Disordered" evidence="1">
    <location>
        <begin position="527"/>
        <end position="569"/>
    </location>
</feature>
<gene>
    <name evidence="2" type="ORF">CYMTET_5337</name>
</gene>
<feature type="compositionally biased region" description="Basic and acidic residues" evidence="1">
    <location>
        <begin position="527"/>
        <end position="537"/>
    </location>
</feature>
<dbReference type="InterPro" id="IPR029063">
    <property type="entry name" value="SAM-dependent_MTases_sf"/>
</dbReference>
<proteinExistence type="predicted"/>
<evidence type="ECO:0000313" key="3">
    <source>
        <dbReference type="Proteomes" id="UP001190700"/>
    </source>
</evidence>
<comment type="caution">
    <text evidence="2">The sequence shown here is derived from an EMBL/GenBank/DDBJ whole genome shotgun (WGS) entry which is preliminary data.</text>
</comment>
<reference evidence="2 3" key="1">
    <citation type="journal article" date="2015" name="Genome Biol. Evol.">
        <title>Comparative Genomics of a Bacterivorous Green Alga Reveals Evolutionary Causalities and Consequences of Phago-Mixotrophic Mode of Nutrition.</title>
        <authorList>
            <person name="Burns J.A."/>
            <person name="Paasch A."/>
            <person name="Narechania A."/>
            <person name="Kim E."/>
        </authorList>
    </citation>
    <scope>NUCLEOTIDE SEQUENCE [LARGE SCALE GENOMIC DNA]</scope>
    <source>
        <strain evidence="2 3">PLY_AMNH</strain>
    </source>
</reference>
<name>A0AAE0GZM6_9CHLO</name>
<feature type="compositionally biased region" description="Basic and acidic residues" evidence="1">
    <location>
        <begin position="247"/>
        <end position="264"/>
    </location>
</feature>
<dbReference type="PANTHER" id="PTHR14614">
    <property type="entry name" value="HEPATOCELLULAR CARCINOMA-ASSOCIATED ANTIGEN"/>
    <property type="match status" value="1"/>
</dbReference>
<dbReference type="InterPro" id="IPR019410">
    <property type="entry name" value="Methyltransf_16"/>
</dbReference>
<feature type="region of interest" description="Disordered" evidence="1">
    <location>
        <begin position="241"/>
        <end position="264"/>
    </location>
</feature>
<feature type="compositionally biased region" description="Polar residues" evidence="1">
    <location>
        <begin position="757"/>
        <end position="768"/>
    </location>
</feature>
<protein>
    <submittedName>
        <fullName evidence="2">Uncharacterized protein</fullName>
    </submittedName>
</protein>